<reference evidence="2" key="1">
    <citation type="journal article" date="2015" name="Nature">
        <title>Complex archaea that bridge the gap between prokaryotes and eukaryotes.</title>
        <authorList>
            <person name="Spang A."/>
            <person name="Saw J.H."/>
            <person name="Jorgensen S.L."/>
            <person name="Zaremba-Niedzwiedzka K."/>
            <person name="Martijn J."/>
            <person name="Lind A.E."/>
            <person name="van Eijk R."/>
            <person name="Schleper C."/>
            <person name="Guy L."/>
            <person name="Ettema T.J."/>
        </authorList>
    </citation>
    <scope>NUCLEOTIDE SEQUENCE</scope>
</reference>
<accession>A0A0F9IUJ9</accession>
<feature type="region of interest" description="Disordered" evidence="1">
    <location>
        <begin position="50"/>
        <end position="69"/>
    </location>
</feature>
<gene>
    <name evidence="2" type="ORF">LCGC14_1612810</name>
</gene>
<sequence length="69" mass="7717">MKDGLHKTNLRRVLREHGVFVRACPLETDIETAREELIFDIGEAIRQADIEGAKGRTSRPGPEVHGLPL</sequence>
<comment type="caution">
    <text evidence="2">The sequence shown here is derived from an EMBL/GenBank/DDBJ whole genome shotgun (WGS) entry which is preliminary data.</text>
</comment>
<dbReference type="EMBL" id="LAZR01013078">
    <property type="protein sequence ID" value="KKM23674.1"/>
    <property type="molecule type" value="Genomic_DNA"/>
</dbReference>
<evidence type="ECO:0000256" key="1">
    <source>
        <dbReference type="SAM" id="MobiDB-lite"/>
    </source>
</evidence>
<proteinExistence type="predicted"/>
<protein>
    <submittedName>
        <fullName evidence="2">Uncharacterized protein</fullName>
    </submittedName>
</protein>
<name>A0A0F9IUJ9_9ZZZZ</name>
<dbReference type="AlphaFoldDB" id="A0A0F9IUJ9"/>
<evidence type="ECO:0000313" key="2">
    <source>
        <dbReference type="EMBL" id="KKM23674.1"/>
    </source>
</evidence>
<organism evidence="2">
    <name type="scientific">marine sediment metagenome</name>
    <dbReference type="NCBI Taxonomy" id="412755"/>
    <lineage>
        <taxon>unclassified sequences</taxon>
        <taxon>metagenomes</taxon>
        <taxon>ecological metagenomes</taxon>
    </lineage>
</organism>